<organism evidence="1 2">
    <name type="scientific">Araneus ventricosus</name>
    <name type="common">Orbweaver spider</name>
    <name type="synonym">Epeira ventricosa</name>
    <dbReference type="NCBI Taxonomy" id="182803"/>
    <lineage>
        <taxon>Eukaryota</taxon>
        <taxon>Metazoa</taxon>
        <taxon>Ecdysozoa</taxon>
        <taxon>Arthropoda</taxon>
        <taxon>Chelicerata</taxon>
        <taxon>Arachnida</taxon>
        <taxon>Araneae</taxon>
        <taxon>Araneomorphae</taxon>
        <taxon>Entelegynae</taxon>
        <taxon>Araneoidea</taxon>
        <taxon>Araneidae</taxon>
        <taxon>Araneus</taxon>
    </lineage>
</organism>
<name>A0A4Y2AAU7_ARAVE</name>
<accession>A0A4Y2AAU7</accession>
<dbReference type="AlphaFoldDB" id="A0A4Y2AAU7"/>
<proteinExistence type="predicted"/>
<dbReference type="EMBL" id="BGPR01000011">
    <property type="protein sequence ID" value="GBL77001.1"/>
    <property type="molecule type" value="Genomic_DNA"/>
</dbReference>
<evidence type="ECO:0000313" key="1">
    <source>
        <dbReference type="EMBL" id="GBL77001.1"/>
    </source>
</evidence>
<sequence length="127" mass="14413">MEIGDLCESSHQSSNILIFIAISSGRFDCIICHFFPLVLYSFLGSLCDILCPVWEVISICIDHRTCPIGGTANTWMRSRRISKRGLASLVGIGQVVWFRPHPDEWSYLIRRGLEHGPVIQIHRMASR</sequence>
<dbReference type="Proteomes" id="UP000499080">
    <property type="component" value="Unassembled WGS sequence"/>
</dbReference>
<protein>
    <submittedName>
        <fullName evidence="1">Uncharacterized protein</fullName>
    </submittedName>
</protein>
<keyword evidence="2" id="KW-1185">Reference proteome</keyword>
<evidence type="ECO:0000313" key="2">
    <source>
        <dbReference type="Proteomes" id="UP000499080"/>
    </source>
</evidence>
<gene>
    <name evidence="1" type="ORF">AVEN_12659_1</name>
</gene>
<comment type="caution">
    <text evidence="1">The sequence shown here is derived from an EMBL/GenBank/DDBJ whole genome shotgun (WGS) entry which is preliminary data.</text>
</comment>
<reference evidence="1 2" key="1">
    <citation type="journal article" date="2019" name="Sci. Rep.">
        <title>Orb-weaving spider Araneus ventricosus genome elucidates the spidroin gene catalogue.</title>
        <authorList>
            <person name="Kono N."/>
            <person name="Nakamura H."/>
            <person name="Ohtoshi R."/>
            <person name="Moran D.A.P."/>
            <person name="Shinohara A."/>
            <person name="Yoshida Y."/>
            <person name="Fujiwara M."/>
            <person name="Mori M."/>
            <person name="Tomita M."/>
            <person name="Arakawa K."/>
        </authorList>
    </citation>
    <scope>NUCLEOTIDE SEQUENCE [LARGE SCALE GENOMIC DNA]</scope>
</reference>